<protein>
    <submittedName>
        <fullName evidence="7">PDZ domain-containing protein</fullName>
    </submittedName>
</protein>
<dbReference type="PANTHER" id="PTHR24214">
    <property type="entry name" value="PDZ AND LIM DOMAIN PROTEIN ZASP"/>
    <property type="match status" value="1"/>
</dbReference>
<dbReference type="GO" id="GO:0031941">
    <property type="term" value="C:filamentous actin"/>
    <property type="evidence" value="ECO:0007669"/>
    <property type="project" value="TreeGrafter"/>
</dbReference>
<dbReference type="InterPro" id="IPR036034">
    <property type="entry name" value="PDZ_sf"/>
</dbReference>
<dbReference type="GO" id="GO:0051371">
    <property type="term" value="F:muscle alpha-actinin binding"/>
    <property type="evidence" value="ECO:0007669"/>
    <property type="project" value="TreeGrafter"/>
</dbReference>
<feature type="domain" description="PDZ" evidence="5">
    <location>
        <begin position="7"/>
        <end position="90"/>
    </location>
</feature>
<name>A0A915HGH0_ROMCU</name>
<keyword evidence="3" id="KW-0479">Metal-binding</keyword>
<evidence type="ECO:0000256" key="2">
    <source>
        <dbReference type="ARBA" id="ARBA00022490"/>
    </source>
</evidence>
<dbReference type="SUPFAM" id="SSF50156">
    <property type="entry name" value="PDZ domain-like"/>
    <property type="match status" value="1"/>
</dbReference>
<dbReference type="GO" id="GO:0030036">
    <property type="term" value="P:actin cytoskeleton organization"/>
    <property type="evidence" value="ECO:0007669"/>
    <property type="project" value="TreeGrafter"/>
</dbReference>
<dbReference type="Proteomes" id="UP000887565">
    <property type="component" value="Unplaced"/>
</dbReference>
<feature type="compositionally biased region" description="Basic and acidic residues" evidence="4">
    <location>
        <begin position="150"/>
        <end position="163"/>
    </location>
</feature>
<keyword evidence="2" id="KW-0963">Cytoplasm</keyword>
<dbReference type="PANTHER" id="PTHR24214:SF38">
    <property type="entry name" value="PDZ AND LIM DOMAIN PROTEIN ZASP-RELATED"/>
    <property type="match status" value="1"/>
</dbReference>
<evidence type="ECO:0000256" key="3">
    <source>
        <dbReference type="ARBA" id="ARBA00023038"/>
    </source>
</evidence>
<comment type="subcellular location">
    <subcellularLocation>
        <location evidence="1">Cytoplasm</location>
    </subcellularLocation>
</comment>
<evidence type="ECO:0000313" key="7">
    <source>
        <dbReference type="WBParaSite" id="nRc.2.0.1.t00514-RA"/>
    </source>
</evidence>
<reference evidence="7" key="1">
    <citation type="submission" date="2022-11" db="UniProtKB">
        <authorList>
            <consortium name="WormBaseParasite"/>
        </authorList>
    </citation>
    <scope>IDENTIFICATION</scope>
</reference>
<keyword evidence="3" id="KW-0862">Zinc</keyword>
<dbReference type="GO" id="GO:0030018">
    <property type="term" value="C:Z disc"/>
    <property type="evidence" value="ECO:0007669"/>
    <property type="project" value="TreeGrafter"/>
</dbReference>
<keyword evidence="6" id="KW-1185">Reference proteome</keyword>
<keyword evidence="3" id="KW-0440">LIM domain</keyword>
<evidence type="ECO:0000256" key="1">
    <source>
        <dbReference type="ARBA" id="ARBA00004496"/>
    </source>
</evidence>
<proteinExistence type="predicted"/>
<dbReference type="GO" id="GO:0061061">
    <property type="term" value="P:muscle structure development"/>
    <property type="evidence" value="ECO:0007669"/>
    <property type="project" value="TreeGrafter"/>
</dbReference>
<dbReference type="AlphaFoldDB" id="A0A915HGH0"/>
<evidence type="ECO:0000313" key="6">
    <source>
        <dbReference type="Proteomes" id="UP000887565"/>
    </source>
</evidence>
<accession>A0A915HGH0</accession>
<dbReference type="PROSITE" id="PS50106">
    <property type="entry name" value="PDZ"/>
    <property type="match status" value="1"/>
</dbReference>
<dbReference type="GO" id="GO:0005912">
    <property type="term" value="C:adherens junction"/>
    <property type="evidence" value="ECO:0007669"/>
    <property type="project" value="TreeGrafter"/>
</dbReference>
<feature type="region of interest" description="Disordered" evidence="4">
    <location>
        <begin position="147"/>
        <end position="171"/>
    </location>
</feature>
<dbReference type="WBParaSite" id="nRc.2.0.1.t00514-RA">
    <property type="protein sequence ID" value="nRc.2.0.1.t00514-RA"/>
    <property type="gene ID" value="nRc.2.0.1.g00514"/>
</dbReference>
<evidence type="ECO:0000256" key="4">
    <source>
        <dbReference type="SAM" id="MobiDB-lite"/>
    </source>
</evidence>
<dbReference type="Gene3D" id="2.30.42.10">
    <property type="match status" value="1"/>
</dbReference>
<dbReference type="InterPro" id="IPR001478">
    <property type="entry name" value="PDZ"/>
</dbReference>
<evidence type="ECO:0000259" key="5">
    <source>
        <dbReference type="PROSITE" id="PS50106"/>
    </source>
</evidence>
<dbReference type="GO" id="GO:0003779">
    <property type="term" value="F:actin binding"/>
    <property type="evidence" value="ECO:0007669"/>
    <property type="project" value="TreeGrafter"/>
</dbReference>
<dbReference type="GO" id="GO:0001725">
    <property type="term" value="C:stress fiber"/>
    <property type="evidence" value="ECO:0007669"/>
    <property type="project" value="TreeGrafter"/>
</dbReference>
<organism evidence="6 7">
    <name type="scientific">Romanomermis culicivorax</name>
    <name type="common">Nematode worm</name>
    <dbReference type="NCBI Taxonomy" id="13658"/>
    <lineage>
        <taxon>Eukaryota</taxon>
        <taxon>Metazoa</taxon>
        <taxon>Ecdysozoa</taxon>
        <taxon>Nematoda</taxon>
        <taxon>Enoplea</taxon>
        <taxon>Dorylaimia</taxon>
        <taxon>Mermithida</taxon>
        <taxon>Mermithoidea</taxon>
        <taxon>Mermithidae</taxon>
        <taxon>Romanomermis</taxon>
    </lineage>
</organism>
<dbReference type="FunFam" id="2.30.42.10:FF:000055">
    <property type="entry name" value="PDZ and LIM domain protein 3"/>
    <property type="match status" value="1"/>
</dbReference>
<dbReference type="InterPro" id="IPR050604">
    <property type="entry name" value="PDZ-LIM_domain"/>
</dbReference>
<dbReference type="SMART" id="SM00228">
    <property type="entry name" value="PDZ"/>
    <property type="match status" value="1"/>
</dbReference>
<dbReference type="Pfam" id="PF00595">
    <property type="entry name" value="PDZ"/>
    <property type="match status" value="1"/>
</dbReference>
<sequence length="196" mass="22175">MTAETAIIKMSRLDCTVPWGFRLQGGKDYMSPMIINRIIQGGLAEKSGLREGDFLIEILKKSTDQMSHCEAQELIMSCSNDLEMKVERTSARIWAPLIKPVAIKPDDQNGTPVKYSIAHDHGHQPWNSKSTTPFDTSVRTIFIDGPSVAKKSDETQHSKKENEEPAYLRSETLKFINESEKRNKSSFNDFSSETFM</sequence>